<evidence type="ECO:0000313" key="1">
    <source>
        <dbReference type="EMBL" id="DAE11967.1"/>
    </source>
</evidence>
<organism evidence="1">
    <name type="scientific">Myoviridae sp. ctBtT5</name>
    <dbReference type="NCBI Taxonomy" id="2825048"/>
    <lineage>
        <taxon>Viruses</taxon>
        <taxon>Duplodnaviria</taxon>
        <taxon>Heunggongvirae</taxon>
        <taxon>Uroviricota</taxon>
        <taxon>Caudoviricetes</taxon>
    </lineage>
</organism>
<proteinExistence type="predicted"/>
<reference evidence="1" key="1">
    <citation type="journal article" date="2021" name="Proc. Natl. Acad. Sci. U.S.A.">
        <title>A Catalog of Tens of Thousands of Viruses from Human Metagenomes Reveals Hidden Associations with Chronic Diseases.</title>
        <authorList>
            <person name="Tisza M.J."/>
            <person name="Buck C.B."/>
        </authorList>
    </citation>
    <scope>NUCLEOTIDE SEQUENCE</scope>
    <source>
        <strain evidence="1">CtBtT5</strain>
    </source>
</reference>
<name>A0A8S5PY52_9CAUD</name>
<dbReference type="EMBL" id="BK015540">
    <property type="protein sequence ID" value="DAE11967.1"/>
    <property type="molecule type" value="Genomic_DNA"/>
</dbReference>
<protein>
    <submittedName>
        <fullName evidence="1">Uncharacterized protein</fullName>
    </submittedName>
</protein>
<accession>A0A8S5PY52</accession>
<sequence length="52" mass="6611">MIFHSIIFPIKYLNFTLLYPEFKKKRARMLFLILINNLNKFRYSLYNYHYLF</sequence>